<dbReference type="SUPFAM" id="SSF52833">
    <property type="entry name" value="Thioredoxin-like"/>
    <property type="match status" value="1"/>
</dbReference>
<dbReference type="Gene3D" id="3.40.30.10">
    <property type="entry name" value="Glutaredoxin"/>
    <property type="match status" value="1"/>
</dbReference>
<feature type="domain" description="DSBA-like thioredoxin" evidence="2">
    <location>
        <begin position="13"/>
        <end position="156"/>
    </location>
</feature>
<dbReference type="Proteomes" id="UP000198894">
    <property type="component" value="Unassembled WGS sequence"/>
</dbReference>
<dbReference type="InterPro" id="IPR001853">
    <property type="entry name" value="DSBA-like_thioredoxin_dom"/>
</dbReference>
<dbReference type="GO" id="GO:0004364">
    <property type="term" value="F:glutathione transferase activity"/>
    <property type="evidence" value="ECO:0007669"/>
    <property type="project" value="TreeGrafter"/>
</dbReference>
<keyword evidence="3" id="KW-0413">Isomerase</keyword>
<evidence type="ECO:0000259" key="2">
    <source>
        <dbReference type="Pfam" id="PF01323"/>
    </source>
</evidence>
<sequence>MGEKVSTDNPAMLEFWFDFASPYSYLAASRIEDLISSAPLKLVWKPFLLGPIFKRRASNSSPFQEAGPDERRYRRRDVERLCEMYRLPLLWPSNYPRGSLLATRVALIAAAEGWCGTFARAIFKANFAEDQNIGSEVVITDILNVLRRDAGEIVAKAALARSRIE</sequence>
<dbReference type="GO" id="GO:0006749">
    <property type="term" value="P:glutathione metabolic process"/>
    <property type="evidence" value="ECO:0007669"/>
    <property type="project" value="TreeGrafter"/>
</dbReference>
<dbReference type="InterPro" id="IPR036249">
    <property type="entry name" value="Thioredoxin-like_sf"/>
</dbReference>
<dbReference type="AlphaFoldDB" id="A0A1G9CLI3"/>
<protein>
    <submittedName>
        <fullName evidence="3">2-hydroxychromene-2-carboxylate isomerase</fullName>
    </submittedName>
</protein>
<evidence type="ECO:0000256" key="1">
    <source>
        <dbReference type="PIRSR" id="PIRSR006386-1"/>
    </source>
</evidence>
<name>A0A1G9CLI3_9HYPH</name>
<dbReference type="PIRSF" id="PIRSF006386">
    <property type="entry name" value="HCCAis_GSTk"/>
    <property type="match status" value="1"/>
</dbReference>
<evidence type="ECO:0000313" key="3">
    <source>
        <dbReference type="EMBL" id="SDK52325.1"/>
    </source>
</evidence>
<proteinExistence type="predicted"/>
<dbReference type="RefSeq" id="WP_091597419.1">
    <property type="nucleotide sequence ID" value="NZ_FNEE01000016.1"/>
</dbReference>
<feature type="active site" description="Nucleophile" evidence="1">
    <location>
        <position position="21"/>
    </location>
</feature>
<dbReference type="GO" id="GO:0016853">
    <property type="term" value="F:isomerase activity"/>
    <property type="evidence" value="ECO:0007669"/>
    <property type="project" value="UniProtKB-KW"/>
</dbReference>
<organism evidence="3 4">
    <name type="scientific">Mesorhizobium muleiense</name>
    <dbReference type="NCBI Taxonomy" id="1004279"/>
    <lineage>
        <taxon>Bacteria</taxon>
        <taxon>Pseudomonadati</taxon>
        <taxon>Pseudomonadota</taxon>
        <taxon>Alphaproteobacteria</taxon>
        <taxon>Hyphomicrobiales</taxon>
        <taxon>Phyllobacteriaceae</taxon>
        <taxon>Mesorhizobium</taxon>
    </lineage>
</organism>
<keyword evidence="4" id="KW-1185">Reference proteome</keyword>
<dbReference type="PANTHER" id="PTHR42943">
    <property type="entry name" value="GLUTATHIONE S-TRANSFERASE KAPPA"/>
    <property type="match status" value="1"/>
</dbReference>
<dbReference type="PANTHER" id="PTHR42943:SF2">
    <property type="entry name" value="GLUTATHIONE S-TRANSFERASE KAPPA 1"/>
    <property type="match status" value="1"/>
</dbReference>
<dbReference type="Pfam" id="PF01323">
    <property type="entry name" value="DSBA"/>
    <property type="match status" value="1"/>
</dbReference>
<reference evidence="4" key="1">
    <citation type="submission" date="2016-10" db="EMBL/GenBank/DDBJ databases">
        <authorList>
            <person name="Varghese N."/>
            <person name="Submissions S."/>
        </authorList>
    </citation>
    <scope>NUCLEOTIDE SEQUENCE [LARGE SCALE GENOMIC DNA]</scope>
    <source>
        <strain evidence="4">CGMCC 1.11022</strain>
    </source>
</reference>
<dbReference type="InterPro" id="IPR014440">
    <property type="entry name" value="HCCAis_GSTk"/>
</dbReference>
<dbReference type="GO" id="GO:0004602">
    <property type="term" value="F:glutathione peroxidase activity"/>
    <property type="evidence" value="ECO:0007669"/>
    <property type="project" value="TreeGrafter"/>
</dbReference>
<accession>A0A1G9CLI3</accession>
<evidence type="ECO:0000313" key="4">
    <source>
        <dbReference type="Proteomes" id="UP000198894"/>
    </source>
</evidence>
<dbReference type="InterPro" id="IPR051924">
    <property type="entry name" value="GST_Kappa/NadH"/>
</dbReference>
<dbReference type="EMBL" id="FNEE01000016">
    <property type="protein sequence ID" value="SDK52325.1"/>
    <property type="molecule type" value="Genomic_DNA"/>
</dbReference>
<gene>
    <name evidence="3" type="ORF">SAMN05428953_11698</name>
</gene>